<evidence type="ECO:0000256" key="1">
    <source>
        <dbReference type="SAM" id="SignalP"/>
    </source>
</evidence>
<dbReference type="Pfam" id="PF09551">
    <property type="entry name" value="Spore_II_R"/>
    <property type="match status" value="1"/>
</dbReference>
<name>A0A263BSS9_9BACI</name>
<proteinExistence type="predicted"/>
<feature type="signal peptide" evidence="1">
    <location>
        <begin position="1"/>
        <end position="25"/>
    </location>
</feature>
<evidence type="ECO:0000313" key="2">
    <source>
        <dbReference type="EMBL" id="OZM56773.1"/>
    </source>
</evidence>
<feature type="chain" id="PRO_5038895336" evidence="1">
    <location>
        <begin position="26"/>
        <end position="208"/>
    </location>
</feature>
<keyword evidence="1" id="KW-0732">Signal</keyword>
<gene>
    <name evidence="2" type="primary">spoIIR</name>
    <name evidence="2" type="ORF">CIB95_11175</name>
</gene>
<protein>
    <submittedName>
        <fullName evidence="2">Stage II sporulation protein R</fullName>
    </submittedName>
</protein>
<accession>A0A263BSS9</accession>
<dbReference type="EMBL" id="NPIA01000005">
    <property type="protein sequence ID" value="OZM56773.1"/>
    <property type="molecule type" value="Genomic_DNA"/>
</dbReference>
<dbReference type="RefSeq" id="WP_094925173.1">
    <property type="nucleotide sequence ID" value="NZ_NPIA01000005.1"/>
</dbReference>
<dbReference type="AlphaFoldDB" id="A0A263BSS9"/>
<organism evidence="2 3">
    <name type="scientific">Lottiidibacillus patelloidae</name>
    <dbReference type="NCBI Taxonomy" id="2670334"/>
    <lineage>
        <taxon>Bacteria</taxon>
        <taxon>Bacillati</taxon>
        <taxon>Bacillota</taxon>
        <taxon>Bacilli</taxon>
        <taxon>Bacillales</taxon>
        <taxon>Bacillaceae</taxon>
        <taxon>Lottiidibacillus</taxon>
    </lineage>
</organism>
<sequence>MKQKISIVLYIILSLVIVSIDAAQGQQVANADNNPTVIPEEAIRLRILANSNGETDQNLKKEIRNAVNYEISNWVANLSNVDNARQIIKENLPEIEEIVSQKLNQFGMYQSFSVAFKEVSFPTKMYGKYIYPAGTYEAVVITLGDGQGANWWCVLFPPLCFLDFSNGDAVETANEQPTEVVAQGGDVEVKFFVAEIFAKIAAFIKSII</sequence>
<dbReference type="InterPro" id="IPR014202">
    <property type="entry name" value="Spore_II_R"/>
</dbReference>
<keyword evidence="3" id="KW-1185">Reference proteome</keyword>
<comment type="caution">
    <text evidence="2">The sequence shown here is derived from an EMBL/GenBank/DDBJ whole genome shotgun (WGS) entry which is preliminary data.</text>
</comment>
<reference evidence="3" key="1">
    <citation type="submission" date="2017-08" db="EMBL/GenBank/DDBJ databases">
        <authorList>
            <person name="Huang Z."/>
        </authorList>
    </citation>
    <scope>NUCLEOTIDE SEQUENCE [LARGE SCALE GENOMIC DNA]</scope>
    <source>
        <strain evidence="3">SA5d-4</strain>
    </source>
</reference>
<reference evidence="2 3" key="2">
    <citation type="submission" date="2017-09" db="EMBL/GenBank/DDBJ databases">
        <title>Bacillus patelloidae sp. nov., isolated from the intestinal tract of a marine limpet.</title>
        <authorList>
            <person name="Liu R."/>
            <person name="Dong C."/>
            <person name="Shao Z."/>
        </authorList>
    </citation>
    <scope>NUCLEOTIDE SEQUENCE [LARGE SCALE GENOMIC DNA]</scope>
    <source>
        <strain evidence="2 3">SA5d-4</strain>
    </source>
</reference>
<dbReference type="NCBIfam" id="TIGR02837">
    <property type="entry name" value="spore_II_R"/>
    <property type="match status" value="1"/>
</dbReference>
<dbReference type="Proteomes" id="UP000217083">
    <property type="component" value="Unassembled WGS sequence"/>
</dbReference>
<evidence type="ECO:0000313" key="3">
    <source>
        <dbReference type="Proteomes" id="UP000217083"/>
    </source>
</evidence>